<keyword evidence="5 6" id="KW-0804">Transcription</keyword>
<evidence type="ECO:0000259" key="7">
    <source>
        <dbReference type="Pfam" id="PF04542"/>
    </source>
</evidence>
<dbReference type="AlphaFoldDB" id="A0A5N7MRQ7"/>
<dbReference type="GO" id="GO:0006352">
    <property type="term" value="P:DNA-templated transcription initiation"/>
    <property type="evidence" value="ECO:0007669"/>
    <property type="project" value="InterPro"/>
</dbReference>
<protein>
    <recommendedName>
        <fullName evidence="6">RNA polymerase sigma factor</fullName>
    </recommendedName>
</protein>
<dbReference type="PROSITE" id="PS01063">
    <property type="entry name" value="SIGMA70_ECF"/>
    <property type="match status" value="1"/>
</dbReference>
<evidence type="ECO:0000313" key="9">
    <source>
        <dbReference type="EMBL" id="MPR29675.1"/>
    </source>
</evidence>
<dbReference type="PANTHER" id="PTHR43133:SF25">
    <property type="entry name" value="RNA POLYMERASE SIGMA FACTOR RFAY-RELATED"/>
    <property type="match status" value="1"/>
</dbReference>
<evidence type="ECO:0000256" key="1">
    <source>
        <dbReference type="ARBA" id="ARBA00010641"/>
    </source>
</evidence>
<dbReference type="InterPro" id="IPR013325">
    <property type="entry name" value="RNA_pol_sigma_r2"/>
</dbReference>
<dbReference type="GO" id="GO:0003677">
    <property type="term" value="F:DNA binding"/>
    <property type="evidence" value="ECO:0007669"/>
    <property type="project" value="UniProtKB-KW"/>
</dbReference>
<dbReference type="InterPro" id="IPR013324">
    <property type="entry name" value="RNA_pol_sigma_r3/r4-like"/>
</dbReference>
<dbReference type="PANTHER" id="PTHR43133">
    <property type="entry name" value="RNA POLYMERASE ECF-TYPE SIGMA FACTO"/>
    <property type="match status" value="1"/>
</dbReference>
<evidence type="ECO:0000256" key="4">
    <source>
        <dbReference type="ARBA" id="ARBA00023125"/>
    </source>
</evidence>
<reference evidence="9 10" key="1">
    <citation type="journal article" date="2019" name="Syst. Appl. Microbiol.">
        <title>Microvirga tunisiensis sp. nov., a root nodule symbiotic bacterium isolated from Lupinus micranthus and L. luteus grown in Northern Tunisia.</title>
        <authorList>
            <person name="Msaddak A."/>
            <person name="Rejili M."/>
            <person name="Duran D."/>
            <person name="Mars M."/>
            <person name="Palacios J.M."/>
            <person name="Ruiz-Argueso T."/>
            <person name="Rey L."/>
            <person name="Imperial J."/>
        </authorList>
    </citation>
    <scope>NUCLEOTIDE SEQUENCE [LARGE SCALE GENOMIC DNA]</scope>
    <source>
        <strain evidence="9 10">Lmie10</strain>
    </source>
</reference>
<gene>
    <name evidence="9" type="ORF">FS320_32495</name>
</gene>
<accession>A0A5N7MRQ7</accession>
<keyword evidence="3 6" id="KW-0731">Sigma factor</keyword>
<dbReference type="Gene3D" id="1.10.10.10">
    <property type="entry name" value="Winged helix-like DNA-binding domain superfamily/Winged helix DNA-binding domain"/>
    <property type="match status" value="1"/>
</dbReference>
<dbReference type="Proteomes" id="UP000403266">
    <property type="component" value="Unassembled WGS sequence"/>
</dbReference>
<evidence type="ECO:0000256" key="6">
    <source>
        <dbReference type="RuleBase" id="RU000716"/>
    </source>
</evidence>
<feature type="domain" description="RNA polymerase sigma-70 region 2" evidence="7">
    <location>
        <begin position="8"/>
        <end position="71"/>
    </location>
</feature>
<comment type="caution">
    <text evidence="9">The sequence shown here is derived from an EMBL/GenBank/DDBJ whole genome shotgun (WGS) entry which is preliminary data.</text>
</comment>
<dbReference type="SUPFAM" id="SSF88946">
    <property type="entry name" value="Sigma2 domain of RNA polymerase sigma factors"/>
    <property type="match status" value="1"/>
</dbReference>
<sequence>MRDQLPAFLPHLRAFALHLTRDPVRSDDLVQSTLLRAWTNLDHFQHGTNLEAWLFTILRNCVYSEHRKRRREIEDPEGGFARRLMVQPEQESKLMLDDLHEALAYLSQEQRKALLLVVEQGETYEDAAALCGVAVGTLKSRVNRARTQLAEMLQMENRHDLGPDRLMQAALQHSKVVAAI</sequence>
<proteinExistence type="inferred from homology"/>
<evidence type="ECO:0000256" key="5">
    <source>
        <dbReference type="ARBA" id="ARBA00023163"/>
    </source>
</evidence>
<dbReference type="InterPro" id="IPR036388">
    <property type="entry name" value="WH-like_DNA-bd_sf"/>
</dbReference>
<evidence type="ECO:0000256" key="3">
    <source>
        <dbReference type="ARBA" id="ARBA00023082"/>
    </source>
</evidence>
<dbReference type="EMBL" id="VOSK01000256">
    <property type="protein sequence ID" value="MPR29675.1"/>
    <property type="molecule type" value="Genomic_DNA"/>
</dbReference>
<dbReference type="Gene3D" id="1.10.1740.10">
    <property type="match status" value="1"/>
</dbReference>
<dbReference type="Pfam" id="PF08281">
    <property type="entry name" value="Sigma70_r4_2"/>
    <property type="match status" value="1"/>
</dbReference>
<keyword evidence="10" id="KW-1185">Reference proteome</keyword>
<dbReference type="Pfam" id="PF04542">
    <property type="entry name" value="Sigma70_r2"/>
    <property type="match status" value="1"/>
</dbReference>
<evidence type="ECO:0000256" key="2">
    <source>
        <dbReference type="ARBA" id="ARBA00023015"/>
    </source>
</evidence>
<dbReference type="NCBIfam" id="TIGR02937">
    <property type="entry name" value="sigma70-ECF"/>
    <property type="match status" value="1"/>
</dbReference>
<feature type="domain" description="RNA polymerase sigma factor 70 region 4 type 2" evidence="8">
    <location>
        <begin position="97"/>
        <end position="149"/>
    </location>
</feature>
<dbReference type="CDD" id="cd06171">
    <property type="entry name" value="Sigma70_r4"/>
    <property type="match status" value="1"/>
</dbReference>
<keyword evidence="4 6" id="KW-0238">DNA-binding</keyword>
<keyword evidence="2 6" id="KW-0805">Transcription regulation</keyword>
<dbReference type="InterPro" id="IPR039425">
    <property type="entry name" value="RNA_pol_sigma-70-like"/>
</dbReference>
<dbReference type="InterPro" id="IPR014284">
    <property type="entry name" value="RNA_pol_sigma-70_dom"/>
</dbReference>
<name>A0A5N7MRQ7_9HYPH</name>
<dbReference type="InterPro" id="IPR013249">
    <property type="entry name" value="RNA_pol_sigma70_r4_t2"/>
</dbReference>
<dbReference type="SUPFAM" id="SSF88659">
    <property type="entry name" value="Sigma3 and sigma4 domains of RNA polymerase sigma factors"/>
    <property type="match status" value="1"/>
</dbReference>
<organism evidence="9 10">
    <name type="scientific">Microvirga tunisiensis</name>
    <dbReference type="NCBI Taxonomy" id="2108360"/>
    <lineage>
        <taxon>Bacteria</taxon>
        <taxon>Pseudomonadati</taxon>
        <taxon>Pseudomonadota</taxon>
        <taxon>Alphaproteobacteria</taxon>
        <taxon>Hyphomicrobiales</taxon>
        <taxon>Methylobacteriaceae</taxon>
        <taxon>Microvirga</taxon>
    </lineage>
</organism>
<evidence type="ECO:0000259" key="8">
    <source>
        <dbReference type="Pfam" id="PF08281"/>
    </source>
</evidence>
<evidence type="ECO:0000313" key="10">
    <source>
        <dbReference type="Proteomes" id="UP000403266"/>
    </source>
</evidence>
<dbReference type="GO" id="GO:0016987">
    <property type="term" value="F:sigma factor activity"/>
    <property type="evidence" value="ECO:0007669"/>
    <property type="project" value="UniProtKB-KW"/>
</dbReference>
<dbReference type="OrthoDB" id="8018051at2"/>
<comment type="similarity">
    <text evidence="1 6">Belongs to the sigma-70 factor family. ECF subfamily.</text>
</comment>
<dbReference type="InterPro" id="IPR000838">
    <property type="entry name" value="RNA_pol_sigma70_ECF_CS"/>
</dbReference>
<dbReference type="InterPro" id="IPR007627">
    <property type="entry name" value="RNA_pol_sigma70_r2"/>
</dbReference>